<evidence type="ECO:0000313" key="1">
    <source>
        <dbReference type="EMBL" id="ABS50407.2"/>
    </source>
</evidence>
<keyword evidence="2" id="KW-1185">Reference proteome</keyword>
<dbReference type="KEGG" id="ccv:CCV52592_2222"/>
<dbReference type="EMBL" id="CP000767">
    <property type="protein sequence ID" value="ABS50407.2"/>
    <property type="molecule type" value="Genomic_DNA"/>
</dbReference>
<sequence>MLRHTRNCKQNVLYVRLFARCKRCPRPHRVALGVSEVFLLRFVRSFLRRFTSFATAKQKRSGYQYFNITEPFHFIKGRMGVALRENTTSIRVVPSAIAVFRSHSRHCPCPQTRSLTARERLLSLCDRLNFDYFDVCFTFWVKFNASRAPPNLTHLNIKFTTYPKNVTPLKHTLNLRF</sequence>
<proteinExistence type="predicted"/>
<protein>
    <submittedName>
        <fullName evidence="1">Uncharacterized protein</fullName>
    </submittedName>
</protein>
<accession>A7GZW5</accession>
<organism evidence="1 2">
    <name type="scientific">Campylobacter curvus (strain 525.92)</name>
    <dbReference type="NCBI Taxonomy" id="360105"/>
    <lineage>
        <taxon>Bacteria</taxon>
        <taxon>Pseudomonadati</taxon>
        <taxon>Campylobacterota</taxon>
        <taxon>Epsilonproteobacteria</taxon>
        <taxon>Campylobacterales</taxon>
        <taxon>Campylobacteraceae</taxon>
        <taxon>Campylobacter</taxon>
    </lineage>
</organism>
<evidence type="ECO:0000313" key="2">
    <source>
        <dbReference type="Proteomes" id="UP000006380"/>
    </source>
</evidence>
<dbReference type="AlphaFoldDB" id="A7GZW5"/>
<dbReference type="Proteomes" id="UP000006380">
    <property type="component" value="Chromosome"/>
</dbReference>
<gene>
    <name evidence="1" type="ORF">CCV52592_2222</name>
</gene>
<name>A7GZW5_CAMC5</name>
<reference evidence="1" key="1">
    <citation type="submission" date="2016-07" db="EMBL/GenBank/DDBJ databases">
        <title>Comparative genomics of the Campylobacter concisus group.</title>
        <authorList>
            <person name="Miller W.G."/>
            <person name="Yee E."/>
            <person name="Chapman M.H."/>
            <person name="Huynh S."/>
            <person name="Bono J.L."/>
            <person name="On S.L.W."/>
            <person name="StLeger J."/>
            <person name="Foster G."/>
            <person name="Parker C.T."/>
        </authorList>
    </citation>
    <scope>NUCLEOTIDE SEQUENCE</scope>
    <source>
        <strain evidence="1">525.92</strain>
    </source>
</reference>